<sequence length="927" mass="107931">MTFKPLQVFSLIFLLLIEFQVNAQIIRGKVINSKTKEPLQFTNVFINNTTIGSTTNEKGEFLIRSDLPATLELVASFVGFRTSTQKLETRGKSLIEANFELEPLENVLTEVETRSKRDKKWERHLERFKRVFLAVPDDPIFKEMEIQNPWVLDFELIKAKRSPNYIHATADQPLIVENKALGFEIEYYLQDYRFYKGKSLYYGLAYFKEINSKDSLIQKSKDDLKESSYLGSSRHFFRSLLVRKVEDEGFIIYKKNPHFFNELRTNVLQEELGKSVDFVSQDSIRRIPLRNGTIRVILPGDFEIHYQKKSWRNEYYSDYYHPVSWITAPKGYFDVDRNGIVIDPTEVELSGYMGRQRLGRFLPYDFKPAENFESNLAEVDSVESELARFNNLREKPWITTNKSYYYPGEPVWFHAKMLYHNTLMQDSLSRVLYMEVLNPSYEIVQRETYYINEGAVSGGFVLSDTLKPDDYFIRSYTNWMRNFPDRDMTMLPLPILEKDQMPVYQGLVEQEFFDDLSILKEQSIQQDSGKQFVEIKLNFLDQTDEFAEANLSISVTDPSLVAMLKERKTLEQGLEWLDDRTKSDFVQLEQYPIEFGITIQGRFERTKKRFPYINPITIVQGDLEDYGIVKTDSTGYFRATGLNFTDSTTISLAAMDEKNRPYGAIELIENTIPPFKGSSPKYQYEKVKFPAQTIRFDQSGTYIELEEFVKEDDKFQRLEDLNYGYGEPDRKVTPEDLENWSGQPLWTVIGMKFGNGKLGNSNYGLNVGEPLLIIDGQRYFYLPDENAELVVNRYLTSEVESISVYTTNTHVFGLAGFAGVIMFNTKKGSRFDNQSENQFDSTGFQQFRVKGFSNNLDFNQLVNQASGNQKRPTVYWNSDAKTDKGEFTFRFLPAEGVREYDLLIEGMTDQGYPFTKLFRIDLNEKRD</sequence>
<organism evidence="1 2">
    <name type="scientific">Algoriphagus iocasae</name>
    <dbReference type="NCBI Taxonomy" id="1836499"/>
    <lineage>
        <taxon>Bacteria</taxon>
        <taxon>Pseudomonadati</taxon>
        <taxon>Bacteroidota</taxon>
        <taxon>Cytophagia</taxon>
        <taxon>Cytophagales</taxon>
        <taxon>Cyclobacteriaceae</taxon>
        <taxon>Algoriphagus</taxon>
    </lineage>
</organism>
<dbReference type="Gene3D" id="2.60.40.1930">
    <property type="match status" value="1"/>
</dbReference>
<protein>
    <recommendedName>
        <fullName evidence="3">TonB-dependent receptor</fullName>
    </recommendedName>
</protein>
<comment type="caution">
    <text evidence="1">The sequence shown here is derived from an EMBL/GenBank/DDBJ whole genome shotgun (WGS) entry which is preliminary data.</text>
</comment>
<accession>A0A841ME85</accession>
<name>A0A841ME85_9BACT</name>
<evidence type="ECO:0000313" key="2">
    <source>
        <dbReference type="Proteomes" id="UP000588604"/>
    </source>
</evidence>
<proteinExistence type="predicted"/>
<evidence type="ECO:0008006" key="3">
    <source>
        <dbReference type="Google" id="ProtNLM"/>
    </source>
</evidence>
<dbReference type="Gene3D" id="2.60.40.1120">
    <property type="entry name" value="Carboxypeptidase-like, regulatory domain"/>
    <property type="match status" value="1"/>
</dbReference>
<dbReference type="EMBL" id="JACIJO010000001">
    <property type="protein sequence ID" value="MBB6325650.1"/>
    <property type="molecule type" value="Genomic_DNA"/>
</dbReference>
<evidence type="ECO:0000313" key="1">
    <source>
        <dbReference type="EMBL" id="MBB6325650.1"/>
    </source>
</evidence>
<dbReference type="RefSeq" id="WP_184494063.1">
    <property type="nucleotide sequence ID" value="NZ_JACIJO010000001.1"/>
</dbReference>
<dbReference type="Pfam" id="PF13715">
    <property type="entry name" value="CarbopepD_reg_2"/>
    <property type="match status" value="1"/>
</dbReference>
<dbReference type="InterPro" id="IPR008969">
    <property type="entry name" value="CarboxyPept-like_regulatory"/>
</dbReference>
<keyword evidence="2" id="KW-1185">Reference proteome</keyword>
<dbReference type="AlphaFoldDB" id="A0A841ME85"/>
<gene>
    <name evidence="1" type="ORF">FHS59_001265</name>
</gene>
<dbReference type="Proteomes" id="UP000588604">
    <property type="component" value="Unassembled WGS sequence"/>
</dbReference>
<reference evidence="1 2" key="1">
    <citation type="submission" date="2020-08" db="EMBL/GenBank/DDBJ databases">
        <title>Genomic Encyclopedia of Type Strains, Phase IV (KMG-IV): sequencing the most valuable type-strain genomes for metagenomic binning, comparative biology and taxonomic classification.</title>
        <authorList>
            <person name="Goeker M."/>
        </authorList>
    </citation>
    <scope>NUCLEOTIDE SEQUENCE [LARGE SCALE GENOMIC DNA]</scope>
    <source>
        <strain evidence="1 2">DSM 102044</strain>
    </source>
</reference>
<dbReference type="SUPFAM" id="SSF49464">
    <property type="entry name" value="Carboxypeptidase regulatory domain-like"/>
    <property type="match status" value="1"/>
</dbReference>